<evidence type="ECO:0008006" key="3">
    <source>
        <dbReference type="Google" id="ProtNLM"/>
    </source>
</evidence>
<organism evidence="1 2">
    <name type="scientific">Dyadobacter koreensis</name>
    <dbReference type="NCBI Taxonomy" id="408657"/>
    <lineage>
        <taxon>Bacteria</taxon>
        <taxon>Pseudomonadati</taxon>
        <taxon>Bacteroidota</taxon>
        <taxon>Cytophagia</taxon>
        <taxon>Cytophagales</taxon>
        <taxon>Spirosomataceae</taxon>
        <taxon>Dyadobacter</taxon>
    </lineage>
</organism>
<accession>A0A1H7AWL7</accession>
<dbReference type="AlphaFoldDB" id="A0A1H7AWL7"/>
<dbReference type="Gene3D" id="2.60.120.40">
    <property type="match status" value="1"/>
</dbReference>
<keyword evidence="2" id="KW-1185">Reference proteome</keyword>
<dbReference type="OrthoDB" id="963444at2"/>
<reference evidence="1 2" key="1">
    <citation type="submission" date="2016-10" db="EMBL/GenBank/DDBJ databases">
        <authorList>
            <person name="de Groot N.N."/>
        </authorList>
    </citation>
    <scope>NUCLEOTIDE SEQUENCE [LARGE SCALE GENOMIC DNA]</scope>
    <source>
        <strain evidence="1 2">DSM 19938</strain>
    </source>
</reference>
<proteinExistence type="predicted"/>
<evidence type="ECO:0000313" key="1">
    <source>
        <dbReference type="EMBL" id="SEJ69024.1"/>
    </source>
</evidence>
<sequence length="122" mass="12867">MVTAAGNGAVTSRAPVVPAPGYAANWNAATKAWTVPVAGYYKTEFVSRCSTSSAADGSAIMMLRTKLSPSVNEPFTTASPGVKTLMETAYYNAGDQVYAHMWSSSMGTSHIYGSNLNITYIP</sequence>
<dbReference type="EMBL" id="FNXY01000011">
    <property type="protein sequence ID" value="SEJ69024.1"/>
    <property type="molecule type" value="Genomic_DNA"/>
</dbReference>
<protein>
    <recommendedName>
        <fullName evidence="3">C1q domain-containing protein</fullName>
    </recommendedName>
</protein>
<dbReference type="Proteomes" id="UP000199532">
    <property type="component" value="Unassembled WGS sequence"/>
</dbReference>
<gene>
    <name evidence="1" type="ORF">SAMN04487995_5945</name>
</gene>
<dbReference type="InterPro" id="IPR008983">
    <property type="entry name" value="Tumour_necrosis_fac-like_dom"/>
</dbReference>
<name>A0A1H7AWL7_9BACT</name>
<dbReference type="RefSeq" id="WP_090341854.1">
    <property type="nucleotide sequence ID" value="NZ_FNXY01000011.1"/>
</dbReference>
<evidence type="ECO:0000313" key="2">
    <source>
        <dbReference type="Proteomes" id="UP000199532"/>
    </source>
</evidence>